<dbReference type="Proteomes" id="UP000178432">
    <property type="component" value="Unassembled WGS sequence"/>
</dbReference>
<proteinExistence type="predicted"/>
<protein>
    <recommendedName>
        <fullName evidence="4">DUF1573 domain-containing protein</fullName>
    </recommendedName>
</protein>
<name>A0A1G1Y4X0_9BACT</name>
<reference evidence="2 3" key="1">
    <citation type="journal article" date="2016" name="Nat. Commun.">
        <title>Thousands of microbial genomes shed light on interconnected biogeochemical processes in an aquifer system.</title>
        <authorList>
            <person name="Anantharaman K."/>
            <person name="Brown C.T."/>
            <person name="Hug L.A."/>
            <person name="Sharon I."/>
            <person name="Castelle C.J."/>
            <person name="Probst A.J."/>
            <person name="Thomas B.C."/>
            <person name="Singh A."/>
            <person name="Wilkins M.J."/>
            <person name="Karaoz U."/>
            <person name="Brodie E.L."/>
            <person name="Williams K.H."/>
            <person name="Hubbard S.S."/>
            <person name="Banfield J.F."/>
        </authorList>
    </citation>
    <scope>NUCLEOTIDE SEQUENCE [LARGE SCALE GENOMIC DNA]</scope>
</reference>
<comment type="caution">
    <text evidence="2">The sequence shown here is derived from an EMBL/GenBank/DDBJ whole genome shotgun (WGS) entry which is preliminary data.</text>
</comment>
<sequence>MFLKLKKRNKKLFYGPYFFMGILAFSLVIGTVFSAWYFIKAAKNHNKDLAIADIFIEPVKAAEIYPEFVCGCCGRPLDPLNPCCGDMKKKVDYIDEQVKAGLSKDKIMMAAIKEFGINSLAKEETKEEIKKQLIASAPADAPKISFEQTSYDFGKISQAKGVVFASFNLKNEGGGDLIIDKLNTSCGCTSAAVVYKGLEGPAFTMPGHGQDNPKNWSVAIAPGDRAQLKVYYDPNAHGKQKEDILSITRTVSIFSNDPVEFEKQIKIELDQIP</sequence>
<dbReference type="Gene3D" id="2.60.40.10">
    <property type="entry name" value="Immunoglobulins"/>
    <property type="match status" value="1"/>
</dbReference>
<organism evidence="2 3">
    <name type="scientific">Candidatus Buchananbacteria bacterium RIFCSPHIGHO2_01_FULL_46_12</name>
    <dbReference type="NCBI Taxonomy" id="1797536"/>
    <lineage>
        <taxon>Bacteria</taxon>
        <taxon>Candidatus Buchananiibacteriota</taxon>
    </lineage>
</organism>
<evidence type="ECO:0008006" key="4">
    <source>
        <dbReference type="Google" id="ProtNLM"/>
    </source>
</evidence>
<gene>
    <name evidence="2" type="ORF">A2663_01060</name>
</gene>
<dbReference type="AlphaFoldDB" id="A0A1G1Y4X0"/>
<evidence type="ECO:0000313" key="2">
    <source>
        <dbReference type="EMBL" id="OGY47352.1"/>
    </source>
</evidence>
<dbReference type="PANTHER" id="PTHR37833:SF1">
    <property type="entry name" value="SIGNAL PEPTIDE PROTEIN"/>
    <property type="match status" value="1"/>
</dbReference>
<dbReference type="Pfam" id="PF07610">
    <property type="entry name" value="DUF1573"/>
    <property type="match status" value="1"/>
</dbReference>
<keyword evidence="1" id="KW-0472">Membrane</keyword>
<keyword evidence="1" id="KW-1133">Transmembrane helix</keyword>
<evidence type="ECO:0000256" key="1">
    <source>
        <dbReference type="SAM" id="Phobius"/>
    </source>
</evidence>
<dbReference type="InterPro" id="IPR011467">
    <property type="entry name" value="DUF1573"/>
</dbReference>
<dbReference type="InterPro" id="IPR013783">
    <property type="entry name" value="Ig-like_fold"/>
</dbReference>
<dbReference type="PANTHER" id="PTHR37833">
    <property type="entry name" value="LIPOPROTEIN-RELATED"/>
    <property type="match status" value="1"/>
</dbReference>
<dbReference type="EMBL" id="MHIF01000042">
    <property type="protein sequence ID" value="OGY47352.1"/>
    <property type="molecule type" value="Genomic_DNA"/>
</dbReference>
<feature type="transmembrane region" description="Helical" evidence="1">
    <location>
        <begin position="12"/>
        <end position="39"/>
    </location>
</feature>
<evidence type="ECO:0000313" key="3">
    <source>
        <dbReference type="Proteomes" id="UP000178432"/>
    </source>
</evidence>
<accession>A0A1G1Y4X0</accession>
<keyword evidence="1" id="KW-0812">Transmembrane</keyword>